<evidence type="ECO:0000256" key="1">
    <source>
        <dbReference type="SAM" id="Phobius"/>
    </source>
</evidence>
<dbReference type="EMBL" id="WUUT01000003">
    <property type="protein sequence ID" value="MXR51866.1"/>
    <property type="molecule type" value="Genomic_DNA"/>
</dbReference>
<dbReference type="AlphaFoldDB" id="A0A6B0T6P8"/>
<name>A0A6B0T6P8_9EURY</name>
<dbReference type="Proteomes" id="UP000466535">
    <property type="component" value="Unassembled WGS sequence"/>
</dbReference>
<keyword evidence="1" id="KW-0812">Transmembrane</keyword>
<feature type="transmembrane region" description="Helical" evidence="1">
    <location>
        <begin position="105"/>
        <end position="125"/>
    </location>
</feature>
<feature type="transmembrane region" description="Helical" evidence="1">
    <location>
        <begin position="6"/>
        <end position="25"/>
    </location>
</feature>
<feature type="transmembrane region" description="Helical" evidence="1">
    <location>
        <begin position="186"/>
        <end position="206"/>
    </location>
</feature>
<proteinExistence type="predicted"/>
<gene>
    <name evidence="2" type="ORF">GRX03_09645</name>
</gene>
<keyword evidence="1" id="KW-0472">Membrane</keyword>
<sequence>MPGAAAGVFVIAFGLLVAPSGLYFVRICYAVAGLLGFYIGVRAAATAPPIDAVREIPFGTELVYGLSTGLFSVALLVVLFAIAGVLLPISYGLHLGARLFSNPLLVYLVTVVVGLVGFTLFFLGIWVVSAAVGGVLVAVGVQFVFPVAGETAAPYGAVAEWLRSVGVPAIVPEIVVGIGAIGRSGILFGIAGSVAVAGIAGHLFVLQQVVE</sequence>
<keyword evidence="1" id="KW-1133">Transmembrane helix</keyword>
<protein>
    <submittedName>
        <fullName evidence="2">Uncharacterized protein</fullName>
    </submittedName>
</protein>
<feature type="transmembrane region" description="Helical" evidence="1">
    <location>
        <begin position="131"/>
        <end position="149"/>
    </location>
</feature>
<comment type="caution">
    <text evidence="2">The sequence shown here is derived from an EMBL/GenBank/DDBJ whole genome shotgun (WGS) entry which is preliminary data.</text>
</comment>
<organism evidence="2 3">
    <name type="scientific">Halovenus carboxidivorans</name>
    <dbReference type="NCBI Taxonomy" id="2692199"/>
    <lineage>
        <taxon>Archaea</taxon>
        <taxon>Methanobacteriati</taxon>
        <taxon>Methanobacteriota</taxon>
        <taxon>Stenosarchaea group</taxon>
        <taxon>Halobacteria</taxon>
        <taxon>Halobacteriales</taxon>
        <taxon>Haloarculaceae</taxon>
        <taxon>Halovenus</taxon>
    </lineage>
</organism>
<keyword evidence="3" id="KW-1185">Reference proteome</keyword>
<evidence type="ECO:0000313" key="3">
    <source>
        <dbReference type="Proteomes" id="UP000466535"/>
    </source>
</evidence>
<evidence type="ECO:0000313" key="2">
    <source>
        <dbReference type="EMBL" id="MXR51866.1"/>
    </source>
</evidence>
<accession>A0A6B0T6P8</accession>
<dbReference type="RefSeq" id="WP_159763991.1">
    <property type="nucleotide sequence ID" value="NZ_WUUT01000003.1"/>
</dbReference>
<feature type="transmembrane region" description="Helical" evidence="1">
    <location>
        <begin position="32"/>
        <end position="50"/>
    </location>
</feature>
<feature type="transmembrane region" description="Helical" evidence="1">
    <location>
        <begin position="70"/>
        <end position="93"/>
    </location>
</feature>
<reference evidence="2 3" key="1">
    <citation type="submission" date="2019-12" db="EMBL/GenBank/DDBJ databases">
        <title>Isolation and characterization of three novel carbon monoxide-oxidizing members of Halobacteria from salione crusts and soils.</title>
        <authorList>
            <person name="Myers M.R."/>
            <person name="King G.M."/>
        </authorList>
    </citation>
    <scope>NUCLEOTIDE SEQUENCE [LARGE SCALE GENOMIC DNA]</scope>
    <source>
        <strain evidence="2 3">WSH3</strain>
    </source>
</reference>